<keyword evidence="3" id="KW-1185">Reference proteome</keyword>
<accession>A0A5J5CFE9</accession>
<dbReference type="Pfam" id="PF00041">
    <property type="entry name" value="fn3"/>
    <property type="match status" value="1"/>
</dbReference>
<dbReference type="InterPro" id="IPR013783">
    <property type="entry name" value="Ig-like_fold"/>
</dbReference>
<evidence type="ECO:0000313" key="2">
    <source>
        <dbReference type="EMBL" id="KAA8578750.1"/>
    </source>
</evidence>
<dbReference type="AlphaFoldDB" id="A0A5J5CFE9"/>
<gene>
    <name evidence="2" type="ORF">FQN60_006002</name>
</gene>
<dbReference type="InterPro" id="IPR036116">
    <property type="entry name" value="FN3_sf"/>
</dbReference>
<organism evidence="2 3">
    <name type="scientific">Etheostoma spectabile</name>
    <name type="common">orangethroat darter</name>
    <dbReference type="NCBI Taxonomy" id="54343"/>
    <lineage>
        <taxon>Eukaryota</taxon>
        <taxon>Metazoa</taxon>
        <taxon>Chordata</taxon>
        <taxon>Craniata</taxon>
        <taxon>Vertebrata</taxon>
        <taxon>Euteleostomi</taxon>
        <taxon>Actinopterygii</taxon>
        <taxon>Neopterygii</taxon>
        <taxon>Teleostei</taxon>
        <taxon>Neoteleostei</taxon>
        <taxon>Acanthomorphata</taxon>
        <taxon>Eupercaria</taxon>
        <taxon>Perciformes</taxon>
        <taxon>Percoidei</taxon>
        <taxon>Percidae</taxon>
        <taxon>Etheostomatinae</taxon>
        <taxon>Etheostoma</taxon>
    </lineage>
</organism>
<dbReference type="SMART" id="SM00060">
    <property type="entry name" value="FN3"/>
    <property type="match status" value="6"/>
</dbReference>
<dbReference type="InterPro" id="IPR003961">
    <property type="entry name" value="FN3_dom"/>
</dbReference>
<protein>
    <recommendedName>
        <fullName evidence="1">Fibronectin type-III domain-containing protein</fullName>
    </recommendedName>
</protein>
<reference evidence="2 3" key="1">
    <citation type="submission" date="2019-08" db="EMBL/GenBank/DDBJ databases">
        <title>A chromosome-level genome assembly, high-density linkage maps, and genome scans reveal the genomic architecture of hybrid incompatibilities underlying speciation via character displacement in darters (Percidae: Etheostominae).</title>
        <authorList>
            <person name="Moran R.L."/>
            <person name="Catchen J.M."/>
            <person name="Fuller R.C."/>
        </authorList>
    </citation>
    <scope>NUCLEOTIDE SEQUENCE [LARGE SCALE GENOMIC DNA]</scope>
    <source>
        <strain evidence="2">EspeVRDwgs_2016</strain>
        <tissue evidence="2">Muscle</tissue>
    </source>
</reference>
<dbReference type="Gene3D" id="2.60.40.10">
    <property type="entry name" value="Immunoglobulins"/>
    <property type="match status" value="2"/>
</dbReference>
<dbReference type="SUPFAM" id="SSF49265">
    <property type="entry name" value="Fibronectin type III"/>
    <property type="match status" value="5"/>
</dbReference>
<dbReference type="CDD" id="cd00063">
    <property type="entry name" value="FN3"/>
    <property type="match status" value="2"/>
</dbReference>
<evidence type="ECO:0000313" key="3">
    <source>
        <dbReference type="Proteomes" id="UP000327493"/>
    </source>
</evidence>
<feature type="domain" description="Fibronectin type-III" evidence="1">
    <location>
        <begin position="402"/>
        <end position="487"/>
    </location>
</feature>
<evidence type="ECO:0000259" key="1">
    <source>
        <dbReference type="PROSITE" id="PS50853"/>
    </source>
</evidence>
<comment type="caution">
    <text evidence="2">The sequence shown here is derived from an EMBL/GenBank/DDBJ whole genome shotgun (WGS) entry which is preliminary data.</text>
</comment>
<dbReference type="Proteomes" id="UP000327493">
    <property type="component" value="Unassembled WGS sequence"/>
</dbReference>
<proteinExistence type="predicted"/>
<dbReference type="PROSITE" id="PS50853">
    <property type="entry name" value="FN3"/>
    <property type="match status" value="2"/>
</dbReference>
<feature type="non-terminal residue" evidence="2">
    <location>
        <position position="731"/>
    </location>
</feature>
<dbReference type="PANTHER" id="PTHR47135">
    <property type="entry name" value="FIBRONECTIN TYPE III DOMAIN-CONTAINING PROTEIN 7"/>
    <property type="match status" value="1"/>
</dbReference>
<sequence>MEDVEFEHNETPPPPPIHQKLIYSEQLIKNSDQRQGAERMEVITMDKMWMFYSSILLLSVIQTQQVLAAGCNIVSVTSPSASTLNVIWSSYPGASVYSLTLRVVNSTSFAPVVVTQTAPRTQRLIQGLRPGLVYQVTLKVFEFMNIVCTDVKETITVPAAAQITSSRALSSTSIRLEWSSVIGADSYILFVVELFGSPPKSYSQTFTTLNGQINEVYFLLEVLQPPTGLTLISTGRSTAKITWSPVSKVLLYQVTVRDKYNPSKAPVIRNTSATYMEIVNLESCSTYTVGVSSVNIFLLPGEASNVMHTTSSIDPVTTVSVDYSCSSGLATVTWDLVFGANMYRAVAVDSTGGSLNCTSSSTSCRIPMLKCGEKYQVHVTAISNDCEITSNATFLFETVPCAPANPTTSHKCSSNVIVFSWDHTNKTFYYEAMAVDNTGKTTACRTEDNACFFTNTDCGQFYTFTVYAVSECNSEVSKPEFVSTSPCLPSNVMTGAGCHSDMLITTWDSAAGALSYTVEARDNTGETYNCTTSSNSCAVNGVPCGEHLSVQDSATVTWTTSIGAIFYIAVAEDGNGNSHSCNSMGTNCLIKGLRCGQNYTASVIGTNLECNSSASNEVTFTTAPCPPTNVEAFRVCPSNHALIVWQNHQPTGVYTATIEDQSRAQLTCTSNAVNNCKIPSLVCGKTYNVTVTYNDGNCPSTSTPITMDSGSTLRTLSVQMMMIVVSYISQN</sequence>
<feature type="domain" description="Fibronectin type-III" evidence="1">
    <location>
        <begin position="225"/>
        <end position="314"/>
    </location>
</feature>
<dbReference type="EMBL" id="VOFY01000197">
    <property type="protein sequence ID" value="KAA8578750.1"/>
    <property type="molecule type" value="Genomic_DNA"/>
</dbReference>
<name>A0A5J5CFE9_9PERO</name>